<evidence type="ECO:0008006" key="4">
    <source>
        <dbReference type="Google" id="ProtNLM"/>
    </source>
</evidence>
<name>A0A6N6RE70_9FLAO</name>
<reference evidence="2 3" key="1">
    <citation type="submission" date="2019-09" db="EMBL/GenBank/DDBJ databases">
        <title>Genomes of family Cryomorphaceae.</title>
        <authorList>
            <person name="Bowman J.P."/>
        </authorList>
    </citation>
    <scope>NUCLEOTIDE SEQUENCE [LARGE SCALE GENOMIC DNA]</scope>
    <source>
        <strain evidence="2 3">LMG 25704</strain>
    </source>
</reference>
<keyword evidence="3" id="KW-1185">Reference proteome</keyword>
<dbReference type="AlphaFoldDB" id="A0A6N6RE70"/>
<evidence type="ECO:0000256" key="1">
    <source>
        <dbReference type="SAM" id="SignalP"/>
    </source>
</evidence>
<dbReference type="EMBL" id="WBVO01000009">
    <property type="protein sequence ID" value="KAB2808084.1"/>
    <property type="molecule type" value="Genomic_DNA"/>
</dbReference>
<protein>
    <recommendedName>
        <fullName evidence="4">Outer membrane protein beta-barrel domain-containing protein</fullName>
    </recommendedName>
</protein>
<evidence type="ECO:0000313" key="2">
    <source>
        <dbReference type="EMBL" id="KAB2808084.1"/>
    </source>
</evidence>
<proteinExistence type="predicted"/>
<sequence>MKTLLSFLYIALFLATSSHAQITIAADSSMARITNESQVDPKATNSKGDVTLSFLLSDIFMGSYPFMLQVESNDWGVEVGIGPTAIRNNIQYNFFSWGPDYKEPGIGLVLLTRVKKYVTLSSFSQRWKGFAALHFARRTYRYDDLNRNISGQDGEAYKYNQFSIALGARYEATWGMRTEFYFGVGSRFESTVSEGPGNFDEVIETQFYWVPVMGLQIGF</sequence>
<organism evidence="2 3">
    <name type="scientific">Phaeocystidibacter luteus</name>
    <dbReference type="NCBI Taxonomy" id="911197"/>
    <lineage>
        <taxon>Bacteria</taxon>
        <taxon>Pseudomonadati</taxon>
        <taxon>Bacteroidota</taxon>
        <taxon>Flavobacteriia</taxon>
        <taxon>Flavobacteriales</taxon>
        <taxon>Phaeocystidibacteraceae</taxon>
        <taxon>Phaeocystidibacter</taxon>
    </lineage>
</organism>
<comment type="caution">
    <text evidence="2">The sequence shown here is derived from an EMBL/GenBank/DDBJ whole genome shotgun (WGS) entry which is preliminary data.</text>
</comment>
<feature type="chain" id="PRO_5026966479" description="Outer membrane protein beta-barrel domain-containing protein" evidence="1">
    <location>
        <begin position="21"/>
        <end position="219"/>
    </location>
</feature>
<dbReference type="RefSeq" id="WP_151667898.1">
    <property type="nucleotide sequence ID" value="NZ_WBVO01000009.1"/>
</dbReference>
<gene>
    <name evidence="2" type="ORF">F8C67_10975</name>
</gene>
<dbReference type="Proteomes" id="UP000468650">
    <property type="component" value="Unassembled WGS sequence"/>
</dbReference>
<feature type="signal peptide" evidence="1">
    <location>
        <begin position="1"/>
        <end position="20"/>
    </location>
</feature>
<evidence type="ECO:0000313" key="3">
    <source>
        <dbReference type="Proteomes" id="UP000468650"/>
    </source>
</evidence>
<accession>A0A6N6RE70</accession>
<keyword evidence="1" id="KW-0732">Signal</keyword>